<dbReference type="EMBL" id="KE524847">
    <property type="protein sequence ID" value="KFB37546.1"/>
    <property type="molecule type" value="Genomic_DNA"/>
</dbReference>
<feature type="region of interest" description="Disordered" evidence="1">
    <location>
        <begin position="452"/>
        <end position="476"/>
    </location>
</feature>
<dbReference type="OMA" id="YHLDCHE"/>
<dbReference type="AlphaFoldDB" id="A0A084VHV2"/>
<feature type="compositionally biased region" description="Low complexity" evidence="1">
    <location>
        <begin position="291"/>
        <end position="304"/>
    </location>
</feature>
<feature type="compositionally biased region" description="Low complexity" evidence="1">
    <location>
        <begin position="323"/>
        <end position="341"/>
    </location>
</feature>
<feature type="compositionally biased region" description="Polar residues" evidence="1">
    <location>
        <begin position="452"/>
        <end position="468"/>
    </location>
</feature>
<reference evidence="2 4" key="1">
    <citation type="journal article" date="2014" name="BMC Genomics">
        <title>Genome sequence of Anopheles sinensis provides insight into genetics basis of mosquito competence for malaria parasites.</title>
        <authorList>
            <person name="Zhou D."/>
            <person name="Zhang D."/>
            <person name="Ding G."/>
            <person name="Shi L."/>
            <person name="Hou Q."/>
            <person name="Ye Y."/>
            <person name="Xu Y."/>
            <person name="Zhou H."/>
            <person name="Xiong C."/>
            <person name="Li S."/>
            <person name="Yu J."/>
            <person name="Hong S."/>
            <person name="Yu X."/>
            <person name="Zou P."/>
            <person name="Chen C."/>
            <person name="Chang X."/>
            <person name="Wang W."/>
            <person name="Lv Y."/>
            <person name="Sun Y."/>
            <person name="Ma L."/>
            <person name="Shen B."/>
            <person name="Zhu C."/>
        </authorList>
    </citation>
    <scope>NUCLEOTIDE SEQUENCE [LARGE SCALE GENOMIC DNA]</scope>
</reference>
<feature type="compositionally biased region" description="Polar residues" evidence="1">
    <location>
        <begin position="281"/>
        <end position="290"/>
    </location>
</feature>
<dbReference type="VEuPathDB" id="VectorBase:ASIC004778"/>
<protein>
    <submittedName>
        <fullName evidence="2 3">Uncharacterized protein</fullName>
    </submittedName>
</protein>
<dbReference type="EMBL" id="ATLV01013237">
    <property type="status" value="NOT_ANNOTATED_CDS"/>
    <property type="molecule type" value="Genomic_DNA"/>
</dbReference>
<dbReference type="Proteomes" id="UP000030765">
    <property type="component" value="Unassembled WGS sequence"/>
</dbReference>
<dbReference type="VEuPathDB" id="VectorBase:ASIS003233"/>
<dbReference type="EnsemblMetazoa" id="ASIC004778-RA">
    <property type="protein sequence ID" value="ASIC004778-PA"/>
    <property type="gene ID" value="ASIC004778"/>
</dbReference>
<sequence>MVSDSKHKLISEFFIPDELKDDIAYCQRSLRDYVKVHQQAQVQGFLRELEDEMLAIGKDQSELVQDLTKRLRHFQRKTATERSVELEDDLANGYVAWVLSTHCELQGAQSYVPRAVSERLNESQLYQKYRLVDVGRNVSVLPDKRLRKRPVLQTSLLKPLAERTVDPGAQNHPKPFLTPSSSQAILPPLAPPAVVKVPPVSATASKRKVPPEQPPIHVKMLRSRTSTVKQEETPIKREPIEQGHEPANDSEESSPNSSNGAMSDSAAVKRGRCNLRQALSKVTKSNQHQVSPPTSTSKPTASRSNRPQPGGTLPSSPSTGKRSPSLPSSSSESSNSRASTPGVRKPPDVASDDSSNEHLLPLIEEDHPPTLPCTIDQMDQYAFLRPLGLYTIADSNLLKGRKNERKRRSCYSTERKDYHYGKLDYFEQQQLYIMPKRRPGANKRLLYTATTAEKANKNRSNPWSNGASATLPPPPPPPLLPPSLVVALTSTVVTEQSLSETVATEAPNQTVDNALEEPKNGVCCVCTKVGKYRF</sequence>
<keyword evidence="4" id="KW-1185">Reference proteome</keyword>
<proteinExistence type="predicted"/>
<evidence type="ECO:0000256" key="1">
    <source>
        <dbReference type="SAM" id="MobiDB-lite"/>
    </source>
</evidence>
<feature type="compositionally biased region" description="Polar residues" evidence="1">
    <location>
        <begin position="313"/>
        <end position="322"/>
    </location>
</feature>
<dbReference type="OrthoDB" id="7740893at2759"/>
<evidence type="ECO:0000313" key="3">
    <source>
        <dbReference type="EnsemblMetazoa" id="ASIC004778-PA"/>
    </source>
</evidence>
<name>A0A084VHV2_ANOSI</name>
<evidence type="ECO:0000313" key="2">
    <source>
        <dbReference type="EMBL" id="KFB37546.1"/>
    </source>
</evidence>
<accession>A0A084VHV2</accession>
<feature type="region of interest" description="Disordered" evidence="1">
    <location>
        <begin position="281"/>
        <end position="355"/>
    </location>
</feature>
<dbReference type="STRING" id="74873.A0A084VHV2"/>
<gene>
    <name evidence="2" type="ORF">ZHAS_00004778</name>
</gene>
<organism evidence="2">
    <name type="scientific">Anopheles sinensis</name>
    <name type="common">Mosquito</name>
    <dbReference type="NCBI Taxonomy" id="74873"/>
    <lineage>
        <taxon>Eukaryota</taxon>
        <taxon>Metazoa</taxon>
        <taxon>Ecdysozoa</taxon>
        <taxon>Arthropoda</taxon>
        <taxon>Hexapoda</taxon>
        <taxon>Insecta</taxon>
        <taxon>Pterygota</taxon>
        <taxon>Neoptera</taxon>
        <taxon>Endopterygota</taxon>
        <taxon>Diptera</taxon>
        <taxon>Nematocera</taxon>
        <taxon>Culicoidea</taxon>
        <taxon>Culicidae</taxon>
        <taxon>Anophelinae</taxon>
        <taxon>Anopheles</taxon>
    </lineage>
</organism>
<feature type="region of interest" description="Disordered" evidence="1">
    <location>
        <begin position="162"/>
        <end position="184"/>
    </location>
</feature>
<evidence type="ECO:0000313" key="4">
    <source>
        <dbReference type="Proteomes" id="UP000030765"/>
    </source>
</evidence>
<feature type="compositionally biased region" description="Basic and acidic residues" evidence="1">
    <location>
        <begin position="229"/>
        <end position="247"/>
    </location>
</feature>
<feature type="region of interest" description="Disordered" evidence="1">
    <location>
        <begin position="202"/>
        <end position="268"/>
    </location>
</feature>
<reference evidence="3" key="2">
    <citation type="submission" date="2020-05" db="UniProtKB">
        <authorList>
            <consortium name="EnsemblMetazoa"/>
        </authorList>
    </citation>
    <scope>IDENTIFICATION</scope>
</reference>